<feature type="domain" description="HTH arsR-type" evidence="4">
    <location>
        <begin position="1"/>
        <end position="93"/>
    </location>
</feature>
<dbReference type="InterPro" id="IPR051081">
    <property type="entry name" value="HTH_MetalResp_TranReg"/>
</dbReference>
<dbReference type="SUPFAM" id="SSF46785">
    <property type="entry name" value="Winged helix' DNA-binding domain"/>
    <property type="match status" value="1"/>
</dbReference>
<dbReference type="InterPro" id="IPR036388">
    <property type="entry name" value="WH-like_DNA-bd_sf"/>
</dbReference>
<evidence type="ECO:0000313" key="5">
    <source>
        <dbReference type="EMBL" id="MBP1861649.1"/>
    </source>
</evidence>
<keyword evidence="2 5" id="KW-0238">DNA-binding</keyword>
<protein>
    <submittedName>
        <fullName evidence="5">DNA-binding transcriptional ArsR family regulator</fullName>
    </submittedName>
</protein>
<dbReference type="Gene3D" id="1.10.10.10">
    <property type="entry name" value="Winged helix-like DNA-binding domain superfamily/Winged helix DNA-binding domain"/>
    <property type="match status" value="1"/>
</dbReference>
<dbReference type="GO" id="GO:0003677">
    <property type="term" value="F:DNA binding"/>
    <property type="evidence" value="ECO:0007669"/>
    <property type="project" value="UniProtKB-KW"/>
</dbReference>
<evidence type="ECO:0000256" key="2">
    <source>
        <dbReference type="ARBA" id="ARBA00023125"/>
    </source>
</evidence>
<dbReference type="CDD" id="cd00090">
    <property type="entry name" value="HTH_ARSR"/>
    <property type="match status" value="1"/>
</dbReference>
<dbReference type="PANTHER" id="PTHR33154">
    <property type="entry name" value="TRANSCRIPTIONAL REGULATOR, ARSR FAMILY"/>
    <property type="match status" value="1"/>
</dbReference>
<dbReference type="InterPro" id="IPR036390">
    <property type="entry name" value="WH_DNA-bd_sf"/>
</dbReference>
<evidence type="ECO:0000256" key="3">
    <source>
        <dbReference type="ARBA" id="ARBA00023163"/>
    </source>
</evidence>
<evidence type="ECO:0000259" key="4">
    <source>
        <dbReference type="PROSITE" id="PS50987"/>
    </source>
</evidence>
<dbReference type="PANTHER" id="PTHR33154:SF33">
    <property type="entry name" value="TRANSCRIPTIONAL REPRESSOR SDPR"/>
    <property type="match status" value="1"/>
</dbReference>
<dbReference type="PROSITE" id="PS50987">
    <property type="entry name" value="HTH_ARSR_2"/>
    <property type="match status" value="1"/>
</dbReference>
<keyword evidence="1" id="KW-0805">Transcription regulation</keyword>
<dbReference type="Proteomes" id="UP000823786">
    <property type="component" value="Unassembled WGS sequence"/>
</dbReference>
<dbReference type="InterPro" id="IPR011991">
    <property type="entry name" value="ArsR-like_HTH"/>
</dbReference>
<keyword evidence="3" id="KW-0804">Transcription</keyword>
<sequence length="93" mass="10057">MKTLDGPALDEALRALSHPDRRLFVKACQSELRAAGDLAALSELSLATVSEHLKVLRKSGLLILSKQGRFWLYRTDIGALQAVANAVAQLEGT</sequence>
<comment type="caution">
    <text evidence="5">The sequence shown here is derived from an EMBL/GenBank/DDBJ whole genome shotgun (WGS) entry which is preliminary data.</text>
</comment>
<accession>A0ABS4EUL7</accession>
<dbReference type="PRINTS" id="PR00778">
    <property type="entry name" value="HTHARSR"/>
</dbReference>
<dbReference type="Pfam" id="PF12840">
    <property type="entry name" value="HTH_20"/>
    <property type="match status" value="1"/>
</dbReference>
<organism evidence="5 6">
    <name type="scientific">Rhizobium herbae</name>
    <dbReference type="NCBI Taxonomy" id="508661"/>
    <lineage>
        <taxon>Bacteria</taxon>
        <taxon>Pseudomonadati</taxon>
        <taxon>Pseudomonadota</taxon>
        <taxon>Alphaproteobacteria</taxon>
        <taxon>Hyphomicrobiales</taxon>
        <taxon>Rhizobiaceae</taxon>
        <taxon>Rhizobium/Agrobacterium group</taxon>
        <taxon>Rhizobium</taxon>
    </lineage>
</organism>
<keyword evidence="6" id="KW-1185">Reference proteome</keyword>
<evidence type="ECO:0000313" key="6">
    <source>
        <dbReference type="Proteomes" id="UP000823786"/>
    </source>
</evidence>
<name>A0ABS4EUL7_9HYPH</name>
<dbReference type="EMBL" id="JAGGJV010000011">
    <property type="protein sequence ID" value="MBP1861649.1"/>
    <property type="molecule type" value="Genomic_DNA"/>
</dbReference>
<dbReference type="SMART" id="SM00418">
    <property type="entry name" value="HTH_ARSR"/>
    <property type="match status" value="1"/>
</dbReference>
<evidence type="ECO:0000256" key="1">
    <source>
        <dbReference type="ARBA" id="ARBA00023015"/>
    </source>
</evidence>
<dbReference type="InterPro" id="IPR001845">
    <property type="entry name" value="HTH_ArsR_DNA-bd_dom"/>
</dbReference>
<dbReference type="RefSeq" id="WP_209856213.1">
    <property type="nucleotide sequence ID" value="NZ_JAGGJV010000011.1"/>
</dbReference>
<gene>
    <name evidence="5" type="ORF">J2Z75_005178</name>
</gene>
<reference evidence="5 6" key="1">
    <citation type="submission" date="2021-03" db="EMBL/GenBank/DDBJ databases">
        <title>Genomic Encyclopedia of Type Strains, Phase IV (KMG-IV): sequencing the most valuable type-strain genomes for metagenomic binning, comparative biology and taxonomic classification.</title>
        <authorList>
            <person name="Goeker M."/>
        </authorList>
    </citation>
    <scope>NUCLEOTIDE SEQUENCE [LARGE SCALE GENOMIC DNA]</scope>
    <source>
        <strain evidence="5 6">DSM 26427</strain>
    </source>
</reference>
<proteinExistence type="predicted"/>